<feature type="compositionally biased region" description="Basic and acidic residues" evidence="13">
    <location>
        <begin position="280"/>
        <end position="300"/>
    </location>
</feature>
<dbReference type="CDD" id="cd13215">
    <property type="entry name" value="PH-GRAM1_AGT26"/>
    <property type="match status" value="1"/>
</dbReference>
<dbReference type="Gene3D" id="2.30.29.30">
    <property type="entry name" value="Pleckstrin-homology domain (PH domain)/Phosphotyrosine-binding domain (PTB)"/>
    <property type="match status" value="3"/>
</dbReference>
<evidence type="ECO:0000256" key="9">
    <source>
        <dbReference type="ARBA" id="ARBA00023136"/>
    </source>
</evidence>
<dbReference type="SUPFAM" id="SSF53756">
    <property type="entry name" value="UDP-Glycosyltransferase/glycogen phosphorylase"/>
    <property type="match status" value="1"/>
</dbReference>
<comment type="catalytic activity">
    <reaction evidence="12">
        <text>a sterol + UDP-alpha-D-glucose = a sterol 3-beta-D-glucoside + UDP + H(+)</text>
        <dbReference type="Rhea" id="RHEA:22724"/>
        <dbReference type="ChEBI" id="CHEBI:15378"/>
        <dbReference type="ChEBI" id="CHEBI:15889"/>
        <dbReference type="ChEBI" id="CHEBI:37424"/>
        <dbReference type="ChEBI" id="CHEBI:58223"/>
        <dbReference type="ChEBI" id="CHEBI:58885"/>
        <dbReference type="EC" id="2.4.1.173"/>
    </reaction>
    <physiologicalReaction direction="left-to-right" evidence="12">
        <dbReference type="Rhea" id="RHEA:22725"/>
    </physiologicalReaction>
</comment>
<dbReference type="Pfam" id="PF06722">
    <property type="entry name" value="EryCIII-like_C"/>
    <property type="match status" value="1"/>
</dbReference>
<comment type="catalytic activity">
    <reaction evidence="11">
        <text>ergosterol + UDP-alpha-D-glucose = ergosteryl 3-beta-D-glucoside + UDP + H(+)</text>
        <dbReference type="Rhea" id="RHEA:61836"/>
        <dbReference type="ChEBI" id="CHEBI:15378"/>
        <dbReference type="ChEBI" id="CHEBI:16933"/>
        <dbReference type="ChEBI" id="CHEBI:52973"/>
        <dbReference type="ChEBI" id="CHEBI:58223"/>
        <dbReference type="ChEBI" id="CHEBI:58885"/>
    </reaction>
    <physiologicalReaction direction="left-to-right" evidence="11">
        <dbReference type="Rhea" id="RHEA:61837"/>
    </physiologicalReaction>
</comment>
<dbReference type="SMART" id="SM00233">
    <property type="entry name" value="PH"/>
    <property type="match status" value="1"/>
</dbReference>
<organism evidence="15 16">
    <name type="scientific">Microthyrium microscopicum</name>
    <dbReference type="NCBI Taxonomy" id="703497"/>
    <lineage>
        <taxon>Eukaryota</taxon>
        <taxon>Fungi</taxon>
        <taxon>Dikarya</taxon>
        <taxon>Ascomycota</taxon>
        <taxon>Pezizomycotina</taxon>
        <taxon>Dothideomycetes</taxon>
        <taxon>Dothideomycetes incertae sedis</taxon>
        <taxon>Microthyriales</taxon>
        <taxon>Microthyriaceae</taxon>
        <taxon>Microthyrium</taxon>
    </lineage>
</organism>
<dbReference type="SMART" id="SM00568">
    <property type="entry name" value="GRAM"/>
    <property type="match status" value="2"/>
</dbReference>
<keyword evidence="8" id="KW-0072">Autophagy</keyword>
<dbReference type="InterPro" id="IPR011993">
    <property type="entry name" value="PH-like_dom_sf"/>
</dbReference>
<dbReference type="InterPro" id="IPR002213">
    <property type="entry name" value="UDP_glucos_trans"/>
</dbReference>
<dbReference type="FunFam" id="3.40.50.2000:FF:000029">
    <property type="entry name" value="Sterol 3-beta-glucosyltransferase"/>
    <property type="match status" value="1"/>
</dbReference>
<dbReference type="InterPro" id="IPR048066">
    <property type="entry name" value="ATG26_PH_GRAM1"/>
</dbReference>
<keyword evidence="9" id="KW-0472">Membrane</keyword>
<gene>
    <name evidence="15" type="ORF">BT63DRAFT_379078</name>
</gene>
<keyword evidence="5" id="KW-0963">Cytoplasm</keyword>
<dbReference type="FunFam" id="2.30.29.30:FF:000303">
    <property type="entry name" value="Sterol 3-beta-glucosyltransferase"/>
    <property type="match status" value="1"/>
</dbReference>
<accession>A0A6A6U1A0</accession>
<dbReference type="GO" id="GO:0005737">
    <property type="term" value="C:cytoplasm"/>
    <property type="evidence" value="ECO:0007669"/>
    <property type="project" value="UniProtKB-SubCell"/>
</dbReference>
<evidence type="ECO:0000259" key="14">
    <source>
        <dbReference type="PROSITE" id="PS50003"/>
    </source>
</evidence>
<dbReference type="Pfam" id="PF02893">
    <property type="entry name" value="GRAM"/>
    <property type="match status" value="1"/>
</dbReference>
<name>A0A6A6U1A0_9PEZI</name>
<dbReference type="GO" id="GO:0016125">
    <property type="term" value="P:sterol metabolic process"/>
    <property type="evidence" value="ECO:0007669"/>
    <property type="project" value="TreeGrafter"/>
</dbReference>
<keyword evidence="16" id="KW-1185">Reference proteome</keyword>
<dbReference type="GO" id="GO:0005975">
    <property type="term" value="P:carbohydrate metabolic process"/>
    <property type="evidence" value="ECO:0007669"/>
    <property type="project" value="InterPro"/>
</dbReference>
<dbReference type="GO" id="GO:0016020">
    <property type="term" value="C:membrane"/>
    <property type="evidence" value="ECO:0007669"/>
    <property type="project" value="UniProtKB-SubCell"/>
</dbReference>
<keyword evidence="7 15" id="KW-0808">Transferase</keyword>
<dbReference type="EMBL" id="MU004242">
    <property type="protein sequence ID" value="KAF2664714.1"/>
    <property type="molecule type" value="Genomic_DNA"/>
</dbReference>
<dbReference type="GO" id="GO:0006914">
    <property type="term" value="P:autophagy"/>
    <property type="evidence" value="ECO:0007669"/>
    <property type="project" value="UniProtKB-KW"/>
</dbReference>
<evidence type="ECO:0000256" key="2">
    <source>
        <dbReference type="ARBA" id="ARBA00004496"/>
    </source>
</evidence>
<dbReference type="PROSITE" id="PS50003">
    <property type="entry name" value="PH_DOMAIN"/>
    <property type="match status" value="1"/>
</dbReference>
<evidence type="ECO:0000256" key="6">
    <source>
        <dbReference type="ARBA" id="ARBA00022676"/>
    </source>
</evidence>
<sequence>MTEQPSLRDQKIIVGKSKTADDDSNLAQKLMDIFKLDAPEQVIGEYPAWFLQTVLLSGYLYVTQKHICFFAYLPKNTGTISKSGYLGKRGLHNPRYKRYYVELKGDVLRYYEDPAKIYMPSGQIDLRLGVSASLEGDKTKTKEHSVYVKLLTKQREYWFRADSPQSARDWVKQFQRVIFRTHNEGDSVKILLPIENIIDIEETKFLDVSDTIKLRVIDNDETYAVDEYFFSFFGFGPEAIRVLTVMVEGNEFHQSKLEERDKLTVPVQESVRNTLLSPTEDPHSQRSSFESRRSSVEVRGRSPSSSTPRRESRSPSYPPEAVTESQILNSSDVFRPTKHVIRSRSPSVDVRRRESTKSPSHSRPIPIHTASSSTLDNVLRAGSYPITRATDLAGIIRSGSRRLSTQITTQSIGYFEKLSGMWNAPTRHYGPVEGMPADDDDPSGLGEIDSEFHSSRFQEHFALPDSEQLIATYFSFFWRVLPLYGKIYISQNYFCFRSLLPGTRTKLVLPITDIESVTKKKSSYRPGYHGLVMTIRGHEEIFFDFAKLDARDDCTITSILAMESLKVHPQRPSNAKASAAIAEFQALREGRRDGKSEHDLKLPARIDTGGSDTTPILFDDPRASILNFKPTEPLNITCLTIGSRGDVQPYIALAKGLMADGHRVKIATHSEFEPWIRKHGIDFAPVSGDPGELMRICIQYGMFTVSFLKEAHGKFRGWLDELLISAWEACQGTDLLIESPSAMAGIHIAEALQIPYFRAFTMPWTRTRAYPHAFAVPSHKQGGGYNYITYVIIDGVFWKGIAGHVNRWRRKLLNLPATSLDKMQPNKVPFLYNFSPSVVAPPLDYSDWIRITGYWFLDEAGGYKPPKDLVAFMDKAKADGKKLVYIGFGSILVEDPEAMTKTVVEAVLKADVRCILAKGWSDRIASSSTSSTATKPVDTKTSIATKAVEPTKPEIPLPSDIFPIKSIPHDWLFPKMDAVAHHGGSGTTGASLRAGVPTVAKPFFGDQFFFGQRIEDLGVGIHLKKLNSTMFARALWTATRDERMREKAFQLGEKIRSEDGVSTAINAIYRDLEYARSLIKRHDRSGNTPEDIEEHWTFVEADSLTDLSASVYDLGHQHGIVRSESD</sequence>
<dbReference type="SUPFAM" id="SSF50729">
    <property type="entry name" value="PH domain-like"/>
    <property type="match status" value="1"/>
</dbReference>
<dbReference type="FunFam" id="3.40.50.2000:FF:000009">
    <property type="entry name" value="Sterol 3-beta-glucosyltransferase UGT80A2"/>
    <property type="match status" value="1"/>
</dbReference>
<evidence type="ECO:0000256" key="12">
    <source>
        <dbReference type="ARBA" id="ARBA00049453"/>
    </source>
</evidence>
<reference evidence="15" key="1">
    <citation type="journal article" date="2020" name="Stud. Mycol.">
        <title>101 Dothideomycetes genomes: a test case for predicting lifestyles and emergence of pathogens.</title>
        <authorList>
            <person name="Haridas S."/>
            <person name="Albert R."/>
            <person name="Binder M."/>
            <person name="Bloem J."/>
            <person name="Labutti K."/>
            <person name="Salamov A."/>
            <person name="Andreopoulos B."/>
            <person name="Baker S."/>
            <person name="Barry K."/>
            <person name="Bills G."/>
            <person name="Bluhm B."/>
            <person name="Cannon C."/>
            <person name="Castanera R."/>
            <person name="Culley D."/>
            <person name="Daum C."/>
            <person name="Ezra D."/>
            <person name="Gonzalez J."/>
            <person name="Henrissat B."/>
            <person name="Kuo A."/>
            <person name="Liang C."/>
            <person name="Lipzen A."/>
            <person name="Lutzoni F."/>
            <person name="Magnuson J."/>
            <person name="Mondo S."/>
            <person name="Nolan M."/>
            <person name="Ohm R."/>
            <person name="Pangilinan J."/>
            <person name="Park H.-J."/>
            <person name="Ramirez L."/>
            <person name="Alfaro M."/>
            <person name="Sun H."/>
            <person name="Tritt A."/>
            <person name="Yoshinaga Y."/>
            <person name="Zwiers L.-H."/>
            <person name="Turgeon B."/>
            <person name="Goodwin S."/>
            <person name="Spatafora J."/>
            <person name="Crous P."/>
            <person name="Grigoriev I."/>
        </authorList>
    </citation>
    <scope>NUCLEOTIDE SEQUENCE</scope>
    <source>
        <strain evidence="15">CBS 115976</strain>
    </source>
</reference>
<feature type="region of interest" description="Disordered" evidence="13">
    <location>
        <begin position="271"/>
        <end position="371"/>
    </location>
</feature>
<dbReference type="InterPro" id="IPR001849">
    <property type="entry name" value="PH_domain"/>
</dbReference>
<dbReference type="PANTHER" id="PTHR48050">
    <property type="entry name" value="STEROL 3-BETA-GLUCOSYLTRANSFERASE"/>
    <property type="match status" value="1"/>
</dbReference>
<dbReference type="PANTHER" id="PTHR48050:SF25">
    <property type="entry name" value="STEROL 3-BETA-GLUCOSYLTRANSFERASE"/>
    <property type="match status" value="1"/>
</dbReference>
<evidence type="ECO:0000313" key="16">
    <source>
        <dbReference type="Proteomes" id="UP000799302"/>
    </source>
</evidence>
<dbReference type="Pfam" id="PF03033">
    <property type="entry name" value="Glyco_transf_28"/>
    <property type="match status" value="1"/>
</dbReference>
<dbReference type="Proteomes" id="UP000799302">
    <property type="component" value="Unassembled WGS sequence"/>
</dbReference>
<evidence type="ECO:0000313" key="15">
    <source>
        <dbReference type="EMBL" id="KAF2664714.1"/>
    </source>
</evidence>
<dbReference type="GO" id="GO:0016906">
    <property type="term" value="F:sterol 3-beta-glucosyltransferase activity"/>
    <property type="evidence" value="ECO:0007669"/>
    <property type="project" value="UniProtKB-EC"/>
</dbReference>
<evidence type="ECO:0000256" key="7">
    <source>
        <dbReference type="ARBA" id="ARBA00022679"/>
    </source>
</evidence>
<dbReference type="AlphaFoldDB" id="A0A6A6U1A0"/>
<protein>
    <recommendedName>
        <fullName evidence="4">sterol 3beta-glucosyltransferase</fullName>
        <ecNumber evidence="4">2.4.1.173</ecNumber>
    </recommendedName>
    <alternativeName>
        <fullName evidence="10">Autophagy-related protein 26</fullName>
    </alternativeName>
</protein>
<evidence type="ECO:0000256" key="11">
    <source>
        <dbReference type="ARBA" id="ARBA00047886"/>
    </source>
</evidence>
<evidence type="ECO:0000256" key="4">
    <source>
        <dbReference type="ARBA" id="ARBA00012650"/>
    </source>
</evidence>
<evidence type="ECO:0000256" key="10">
    <source>
        <dbReference type="ARBA" id="ARBA00029843"/>
    </source>
</evidence>
<feature type="domain" description="PH" evidence="14">
    <location>
        <begin position="79"/>
        <end position="179"/>
    </location>
</feature>
<dbReference type="InterPro" id="IPR010610">
    <property type="entry name" value="EryCIII-like_C"/>
</dbReference>
<keyword evidence="6" id="KW-0328">Glycosyltransferase</keyword>
<dbReference type="Pfam" id="PF00169">
    <property type="entry name" value="PH"/>
    <property type="match status" value="1"/>
</dbReference>
<dbReference type="Gene3D" id="3.40.50.2000">
    <property type="entry name" value="Glycogen Phosphorylase B"/>
    <property type="match status" value="2"/>
</dbReference>
<evidence type="ECO:0000256" key="3">
    <source>
        <dbReference type="ARBA" id="ARBA00006962"/>
    </source>
</evidence>
<evidence type="ECO:0000256" key="5">
    <source>
        <dbReference type="ARBA" id="ARBA00022490"/>
    </source>
</evidence>
<comment type="similarity">
    <text evidence="3">Belongs to the glycosyltransferase 28 family.</text>
</comment>
<dbReference type="InterPro" id="IPR050426">
    <property type="entry name" value="Glycosyltransferase_28"/>
</dbReference>
<dbReference type="CDD" id="cd13216">
    <property type="entry name" value="PH-GRAM2_AGT26"/>
    <property type="match status" value="1"/>
</dbReference>
<dbReference type="OrthoDB" id="10261837at2759"/>
<dbReference type="InterPro" id="IPR004182">
    <property type="entry name" value="GRAM"/>
</dbReference>
<dbReference type="InterPro" id="IPR004276">
    <property type="entry name" value="GlycoTrans_28_N"/>
</dbReference>
<dbReference type="EC" id="2.4.1.173" evidence="4"/>
<evidence type="ECO:0000256" key="8">
    <source>
        <dbReference type="ARBA" id="ARBA00023006"/>
    </source>
</evidence>
<feature type="compositionally biased region" description="Polar residues" evidence="13">
    <location>
        <begin position="323"/>
        <end position="332"/>
    </location>
</feature>
<dbReference type="CDD" id="cd03784">
    <property type="entry name" value="GT1_Gtf-like"/>
    <property type="match status" value="1"/>
</dbReference>
<comment type="subcellular location">
    <subcellularLocation>
        <location evidence="2">Cytoplasm</location>
    </subcellularLocation>
    <subcellularLocation>
        <location evidence="1">Membrane</location>
        <topology evidence="1">Peripheral membrane protein</topology>
    </subcellularLocation>
</comment>
<dbReference type="InterPro" id="IPR048065">
    <property type="entry name" value="ATG26_PH_GRAM2"/>
</dbReference>
<evidence type="ECO:0000256" key="13">
    <source>
        <dbReference type="SAM" id="MobiDB-lite"/>
    </source>
</evidence>
<proteinExistence type="inferred from homology"/>
<evidence type="ECO:0000256" key="1">
    <source>
        <dbReference type="ARBA" id="ARBA00004170"/>
    </source>
</evidence>